<proteinExistence type="predicted"/>
<evidence type="ECO:0000313" key="1">
    <source>
        <dbReference type="EMBL" id="KOF96115.1"/>
    </source>
</evidence>
<organism evidence="1">
    <name type="scientific">Octopus bimaculoides</name>
    <name type="common">California two-spotted octopus</name>
    <dbReference type="NCBI Taxonomy" id="37653"/>
    <lineage>
        <taxon>Eukaryota</taxon>
        <taxon>Metazoa</taxon>
        <taxon>Spiralia</taxon>
        <taxon>Lophotrochozoa</taxon>
        <taxon>Mollusca</taxon>
        <taxon>Cephalopoda</taxon>
        <taxon>Coleoidea</taxon>
        <taxon>Octopodiformes</taxon>
        <taxon>Octopoda</taxon>
        <taxon>Incirrata</taxon>
        <taxon>Octopodidae</taxon>
        <taxon>Octopus</taxon>
    </lineage>
</organism>
<name>A0A0L8I4Z1_OCTBM</name>
<dbReference type="AlphaFoldDB" id="A0A0L8I4Z1"/>
<gene>
    <name evidence="1" type="ORF">OCBIM_22036269mg</name>
</gene>
<dbReference type="EMBL" id="KQ416628">
    <property type="protein sequence ID" value="KOF96115.1"/>
    <property type="molecule type" value="Genomic_DNA"/>
</dbReference>
<accession>A0A0L8I4Z1</accession>
<protein>
    <submittedName>
        <fullName evidence="1">Uncharacterized protein</fullName>
    </submittedName>
</protein>
<sequence>MKIREAAAAAGVHTSKEKLSESYEMFCQAALKAGNNQNVTWGLTTQRRKYDVMECTEKMQKIQN</sequence>
<reference evidence="1" key="1">
    <citation type="submission" date="2015-07" db="EMBL/GenBank/DDBJ databases">
        <title>MeaNS - Measles Nucleotide Surveillance Program.</title>
        <authorList>
            <person name="Tran T."/>
            <person name="Druce J."/>
        </authorList>
    </citation>
    <scope>NUCLEOTIDE SEQUENCE</scope>
    <source>
        <strain evidence="1">UCB-OBI-ISO-001</strain>
        <tissue evidence="1">Gonad</tissue>
    </source>
</reference>